<gene>
    <name evidence="1" type="ORF">CCMSSC00406_0004039</name>
</gene>
<proteinExistence type="predicted"/>
<evidence type="ECO:0000313" key="1">
    <source>
        <dbReference type="EMBL" id="KAG9220583.1"/>
    </source>
</evidence>
<dbReference type="Proteomes" id="UP000824881">
    <property type="component" value="Unassembled WGS sequence"/>
</dbReference>
<accession>A0ACB7IQS3</accession>
<reference evidence="1 2" key="1">
    <citation type="journal article" date="2021" name="Appl. Environ. Microbiol.">
        <title>Genetic linkage and physical mapping for an oyster mushroom Pleurotus cornucopiae and QTL analysis for the trait cap color.</title>
        <authorList>
            <person name="Zhang Y."/>
            <person name="Gao W."/>
            <person name="Sonnenberg A."/>
            <person name="Chen Q."/>
            <person name="Zhang J."/>
            <person name="Huang C."/>
        </authorList>
    </citation>
    <scope>NUCLEOTIDE SEQUENCE [LARGE SCALE GENOMIC DNA]</scope>
    <source>
        <strain evidence="1">CCMSSC00406</strain>
    </source>
</reference>
<keyword evidence="2" id="KW-1185">Reference proteome</keyword>
<name>A0ACB7IQS3_PLECO</name>
<dbReference type="EMBL" id="WQMT02000007">
    <property type="protein sequence ID" value="KAG9220583.1"/>
    <property type="molecule type" value="Genomic_DNA"/>
</dbReference>
<organism evidence="1 2">
    <name type="scientific">Pleurotus cornucopiae</name>
    <name type="common">Cornucopia mushroom</name>
    <dbReference type="NCBI Taxonomy" id="5321"/>
    <lineage>
        <taxon>Eukaryota</taxon>
        <taxon>Fungi</taxon>
        <taxon>Dikarya</taxon>
        <taxon>Basidiomycota</taxon>
        <taxon>Agaricomycotina</taxon>
        <taxon>Agaricomycetes</taxon>
        <taxon>Agaricomycetidae</taxon>
        <taxon>Agaricales</taxon>
        <taxon>Pleurotineae</taxon>
        <taxon>Pleurotaceae</taxon>
        <taxon>Pleurotus</taxon>
    </lineage>
</organism>
<protein>
    <submittedName>
        <fullName evidence="1">Uncharacterized protein</fullName>
    </submittedName>
</protein>
<sequence>MDPHFLLFLLIPLTALVFRNSSFVFLFVATSVVAVVVASLGLAGLQEQRPLSVATIVLTVLLEAALSRPPLYPYIAVREYIHQTRSPSGPTHEQWQLETLLSLLSTFLPSIFPPLLAPSLALPFPVLLILLFSHQAFSRPSHTTQLQFLPLPLPFTLVIASQLCALLASLFLLLRETHPHDIRAHVYLPLQSLFLVLCAAFTMSAIALSPRRHDQSLGSPQSHLSATSTTTGPSYHYRKPSQRHYTLRRSLPTAELDADAEVPLTTLPPRIKSSQTRIPRLQRQKSQRPRPPTPPPLPHSPPKERQQNQQICDLLFYSPSQRGSPSKNRKYPRYPPLPGAEGVTSYSSTTGLLGEDKNGSQNDMGVGGNGIDTLPLPARVTTPPKLENLISQRGDVHVHSSPSRKYTTTNEYDEGDGDYSRSIYPPTSEGCGGSNSSEETISPVSPVSPTSPTITISPTSPTSDSPIHKVYTGVSPTKPKPVYERKFTHKLTRSKSDIYPRAQYESQYGYWLRSEGDTTPTSPISPLSPTMPITPNTPYFQPSSTYSPPSLGFEFADSQTKLGLGFEFGETGVGLGDSLSRSIGVGMVGVGTKRAVSEGGHGHEGGRGGGDREAYAARLEHANSGALGVLWDLGRLSRSNHDKKNMDEEEGDNRGKGETNDEETKKGVSRYKHRSSPAIHIRAPPEPTPPTATSNSTNTSAASVEISNTSVTAGSTDNDNATTPSTNISSLRRWSMNALSAFRPSLRGSGSGGRGNARSRWKVGFGYSGGGGVGANANGRASTSTSTSRGSSSRVEGGRAGNRRELEDQAREASGAEWGYGILGDDGFGGGRVDGPPTSKRQLNASPRQSSTRPTHLTLGRQITLPIRSQTSSKLSPIAPGSHHHQSPREPRRRTPTPNQSVNVSEDFTSLSDPFAPGPVRLRASTFGVGVGAGTFENGYAFGLGGAGGPSKSAPPSPRSIKSNGSGSAGGSPGASRVPRGSRPRGGVGAERKARERTVSRGPPQVGCAVHRFGGPGASSSTLNVATNPINASGGTGRSLRIWGWGVVPIPQATQSGRACTCPSSPLAPNARAIRDLNGGVGANGDEDEVSREEREDAVLADLLWRRLTRDEGL</sequence>
<comment type="caution">
    <text evidence="1">The sequence shown here is derived from an EMBL/GenBank/DDBJ whole genome shotgun (WGS) entry which is preliminary data.</text>
</comment>
<evidence type="ECO:0000313" key="2">
    <source>
        <dbReference type="Proteomes" id="UP000824881"/>
    </source>
</evidence>